<feature type="compositionally biased region" description="Low complexity" evidence="1">
    <location>
        <begin position="277"/>
        <end position="296"/>
    </location>
</feature>
<gene>
    <name evidence="2" type="ORF">PGLA2088_LOCUS19879</name>
</gene>
<dbReference type="Proteomes" id="UP000626109">
    <property type="component" value="Unassembled WGS sequence"/>
</dbReference>
<organism evidence="2 3">
    <name type="scientific">Polarella glacialis</name>
    <name type="common">Dinoflagellate</name>
    <dbReference type="NCBI Taxonomy" id="89957"/>
    <lineage>
        <taxon>Eukaryota</taxon>
        <taxon>Sar</taxon>
        <taxon>Alveolata</taxon>
        <taxon>Dinophyceae</taxon>
        <taxon>Suessiales</taxon>
        <taxon>Suessiaceae</taxon>
        <taxon>Polarella</taxon>
    </lineage>
</organism>
<reference evidence="2" key="1">
    <citation type="submission" date="2021-02" db="EMBL/GenBank/DDBJ databases">
        <authorList>
            <person name="Dougan E. K."/>
            <person name="Rhodes N."/>
            <person name="Thang M."/>
            <person name="Chan C."/>
        </authorList>
    </citation>
    <scope>NUCLEOTIDE SEQUENCE</scope>
</reference>
<evidence type="ECO:0000256" key="1">
    <source>
        <dbReference type="SAM" id="MobiDB-lite"/>
    </source>
</evidence>
<feature type="compositionally biased region" description="Polar residues" evidence="1">
    <location>
        <begin position="507"/>
        <end position="527"/>
    </location>
</feature>
<sequence length="527" mass="58208">MAAPGSSTEAGDADHNARRLASLGWEWRATLQTPHRMPCFMSEQRHHDCCAESYGPFGNYLCWNEVYDYSRCCADTLRLLILPSRSLARQLVRNISLRPGWSQPPFGHLWDKPGTFGQCLYEQELRRSSLSVHGLIRYGMARLGSVVSVVDFVHLGWQRWAPHCQSWTFCTLKLIIRAELRSVWLLIVSLGRCALWKLIVLSQLRLVWFQPVGAWDGKAGFLIVDVCTLEAHYPCGASLGLLLSIRLLPVSVWDGKAGLLIVSLGLVAAPPPAGPTTAFSPRAPASPASSASRRASPLPPPSAVPPIIRRLGPGGQLVFESNFSALLECFKKHHGLPVATVHGDKCTHLGPGGQLVVQNSDCERTATNVRTWVLGGSWWYKTVTVNVSGSKGTADCTPPVSAEFKVKALMALRIKLAEELGFQELAEALRCADPSGWRRNVLEGKANAVTQDLQTGIQVYSDAWFREKVAPVLYHEQRHAVRPQVLNSMAERKSSVRSFITERHSMARSTSPGSRSCRTRNTQDLTF</sequence>
<feature type="region of interest" description="Disordered" evidence="1">
    <location>
        <begin position="277"/>
        <end position="305"/>
    </location>
</feature>
<dbReference type="EMBL" id="CAJNNW010025244">
    <property type="protein sequence ID" value="CAE8676436.1"/>
    <property type="molecule type" value="Genomic_DNA"/>
</dbReference>
<dbReference type="AlphaFoldDB" id="A0A813JJ78"/>
<comment type="caution">
    <text evidence="2">The sequence shown here is derived from an EMBL/GenBank/DDBJ whole genome shotgun (WGS) entry which is preliminary data.</text>
</comment>
<evidence type="ECO:0000313" key="2">
    <source>
        <dbReference type="EMBL" id="CAE8676436.1"/>
    </source>
</evidence>
<name>A0A813JJ78_POLGL</name>
<proteinExistence type="predicted"/>
<feature type="region of interest" description="Disordered" evidence="1">
    <location>
        <begin position="503"/>
        <end position="527"/>
    </location>
</feature>
<evidence type="ECO:0000313" key="3">
    <source>
        <dbReference type="Proteomes" id="UP000626109"/>
    </source>
</evidence>
<protein>
    <submittedName>
        <fullName evidence="2">Uncharacterized protein</fullName>
    </submittedName>
</protein>
<accession>A0A813JJ78</accession>